<organism evidence="2 3">
    <name type="scientific">Cellulomonas humilata</name>
    <dbReference type="NCBI Taxonomy" id="144055"/>
    <lineage>
        <taxon>Bacteria</taxon>
        <taxon>Bacillati</taxon>
        <taxon>Actinomycetota</taxon>
        <taxon>Actinomycetes</taxon>
        <taxon>Micrococcales</taxon>
        <taxon>Cellulomonadaceae</taxon>
        <taxon>Cellulomonas</taxon>
    </lineage>
</organism>
<dbReference type="AlphaFoldDB" id="A0A7Y6A5R2"/>
<name>A0A7Y6A5R2_9CELL</name>
<keyword evidence="3" id="KW-1185">Reference proteome</keyword>
<feature type="signal peptide" evidence="1">
    <location>
        <begin position="1"/>
        <end position="22"/>
    </location>
</feature>
<dbReference type="EMBL" id="JABMCI010000070">
    <property type="protein sequence ID" value="NUU19578.1"/>
    <property type="molecule type" value="Genomic_DNA"/>
</dbReference>
<evidence type="ECO:0000313" key="2">
    <source>
        <dbReference type="EMBL" id="NUU19578.1"/>
    </source>
</evidence>
<gene>
    <name evidence="2" type="ORF">HP550_20210</name>
</gene>
<evidence type="ECO:0000256" key="1">
    <source>
        <dbReference type="SAM" id="SignalP"/>
    </source>
</evidence>
<dbReference type="PROSITE" id="PS51257">
    <property type="entry name" value="PROKAR_LIPOPROTEIN"/>
    <property type="match status" value="1"/>
</dbReference>
<evidence type="ECO:0000313" key="3">
    <source>
        <dbReference type="Proteomes" id="UP000565724"/>
    </source>
</evidence>
<sequence length="443" mass="45577">MIRRARLLLVLLVGLSMTGVTACGSVDAGSGAAAEFRLWMADTEHVDSLDMRSNNDLPWSGTLWAGVVVEPDATVAQIADVARRATSFESRASTTFTIGYTRDDFVARFAVFPGATAANLAMIQLADHVGRSTAATEFTAAEAAGRSEASVTVTGPDDFLVVFDELRTLLAAKDVRAGNLLTVHDEDETFSIVADRTTGATGPRAAYEVVLAEYPVTAAQLTDTTLDVRVGVDETPAVEALARRAAPTVATTVQFGNVTTTGSGDHTAADSLLTELTAAGPVVSAVLSPDSAQITVADLATLAAMYAAVGDGPQYGGVALTIRTADDRLAVSSSGGRPSAYLPVLDALSASLWGTLLTAATADANGLDVRTTDLTLEQAHDLGAALAGTPVGVEIEVRPGTGIGFRLVSSAGLVVQDLDTFGEPTGTEGELLVAFADGWDATA</sequence>
<keyword evidence="1" id="KW-0732">Signal</keyword>
<reference evidence="2 3" key="1">
    <citation type="submission" date="2020-05" db="EMBL/GenBank/DDBJ databases">
        <title>Genome Sequencing of Type Strains.</title>
        <authorList>
            <person name="Lemaire J.F."/>
            <person name="Inderbitzin P."/>
            <person name="Gregorio O.A."/>
            <person name="Collins S.B."/>
            <person name="Wespe N."/>
            <person name="Knight-Connoni V."/>
        </authorList>
    </citation>
    <scope>NUCLEOTIDE SEQUENCE [LARGE SCALE GENOMIC DNA]</scope>
    <source>
        <strain evidence="2 3">ATCC 25174</strain>
    </source>
</reference>
<feature type="chain" id="PRO_5030513185" evidence="1">
    <location>
        <begin position="23"/>
        <end position="443"/>
    </location>
</feature>
<comment type="caution">
    <text evidence="2">The sequence shown here is derived from an EMBL/GenBank/DDBJ whole genome shotgun (WGS) entry which is preliminary data.</text>
</comment>
<dbReference type="Proteomes" id="UP000565724">
    <property type="component" value="Unassembled WGS sequence"/>
</dbReference>
<protein>
    <submittedName>
        <fullName evidence="2">Uncharacterized protein</fullName>
    </submittedName>
</protein>
<proteinExistence type="predicted"/>
<dbReference type="RefSeq" id="WP_175349432.1">
    <property type="nucleotide sequence ID" value="NZ_JABMCI010000070.1"/>
</dbReference>
<accession>A0A7Y6A5R2</accession>